<sequence length="14" mass="1585">MTFMLSWDILGLSA</sequence>
<reference evidence="1" key="1">
    <citation type="submission" date="2014-11" db="EMBL/GenBank/DDBJ databases">
        <authorList>
            <person name="Amaro Gonzalez C."/>
        </authorList>
    </citation>
    <scope>NUCLEOTIDE SEQUENCE</scope>
</reference>
<dbReference type="EMBL" id="GBXM01092671">
    <property type="protein sequence ID" value="JAH15906.1"/>
    <property type="molecule type" value="Transcribed_RNA"/>
</dbReference>
<name>A0A0E9QGA7_ANGAN</name>
<evidence type="ECO:0000313" key="1">
    <source>
        <dbReference type="EMBL" id="JAH15906.1"/>
    </source>
</evidence>
<protein>
    <submittedName>
        <fullName evidence="1">Uncharacterized protein</fullName>
    </submittedName>
</protein>
<reference evidence="1" key="2">
    <citation type="journal article" date="2015" name="Fish Shellfish Immunol.">
        <title>Early steps in the European eel (Anguilla anguilla)-Vibrio vulnificus interaction in the gills: Role of the RtxA13 toxin.</title>
        <authorList>
            <person name="Callol A."/>
            <person name="Pajuelo D."/>
            <person name="Ebbesson L."/>
            <person name="Teles M."/>
            <person name="MacKenzie S."/>
            <person name="Amaro C."/>
        </authorList>
    </citation>
    <scope>NUCLEOTIDE SEQUENCE</scope>
</reference>
<accession>A0A0E9QGA7</accession>
<organism evidence="1">
    <name type="scientific">Anguilla anguilla</name>
    <name type="common">European freshwater eel</name>
    <name type="synonym">Muraena anguilla</name>
    <dbReference type="NCBI Taxonomy" id="7936"/>
    <lineage>
        <taxon>Eukaryota</taxon>
        <taxon>Metazoa</taxon>
        <taxon>Chordata</taxon>
        <taxon>Craniata</taxon>
        <taxon>Vertebrata</taxon>
        <taxon>Euteleostomi</taxon>
        <taxon>Actinopterygii</taxon>
        <taxon>Neopterygii</taxon>
        <taxon>Teleostei</taxon>
        <taxon>Anguilliformes</taxon>
        <taxon>Anguillidae</taxon>
        <taxon>Anguilla</taxon>
    </lineage>
</organism>
<proteinExistence type="predicted"/>